<feature type="transmembrane region" description="Helical" evidence="1">
    <location>
        <begin position="118"/>
        <end position="137"/>
    </location>
</feature>
<reference evidence="3" key="1">
    <citation type="submission" date="2016-10" db="EMBL/GenBank/DDBJ databases">
        <authorList>
            <person name="Varghese N."/>
            <person name="Submissions S."/>
        </authorList>
    </citation>
    <scope>NUCLEOTIDE SEQUENCE [LARGE SCALE GENOMIC DNA]</scope>
    <source>
        <strain evidence="3">DSM 12111</strain>
    </source>
</reference>
<keyword evidence="1" id="KW-0472">Membrane</keyword>
<gene>
    <name evidence="2" type="ORF">SAMN05421553_0127</name>
</gene>
<evidence type="ECO:0000313" key="2">
    <source>
        <dbReference type="EMBL" id="SEB98254.1"/>
    </source>
</evidence>
<protein>
    <submittedName>
        <fullName evidence="2">Uncharacterized protein</fullName>
    </submittedName>
</protein>
<sequence length="196" mass="21447">MQRRSRHFVDCMCGAPRDRDGGGPVVSHRNRVKCNRPTKCFGCDWSRHLWRRQARIWSASSLQILLSKGAHRILVCGGVASWKSALYAAPLVILAMVFSASPMRKLVFDNAAAPGDSLGCFLLGLIMTSMFLIRGWLGLGCQYQVAQTTGRSFAEPAGLINLSVGLYGLNLTLLTLFQDWSISALAGEIFDSLGKP</sequence>
<feature type="transmembrane region" description="Helical" evidence="1">
    <location>
        <begin position="158"/>
        <end position="177"/>
    </location>
</feature>
<evidence type="ECO:0000313" key="3">
    <source>
        <dbReference type="Proteomes" id="UP000242849"/>
    </source>
</evidence>
<dbReference type="AlphaFoldDB" id="A0A1H4NSW3"/>
<evidence type="ECO:0000256" key="1">
    <source>
        <dbReference type="SAM" id="Phobius"/>
    </source>
</evidence>
<dbReference type="Proteomes" id="UP000242849">
    <property type="component" value="Unassembled WGS sequence"/>
</dbReference>
<proteinExistence type="predicted"/>
<keyword evidence="1" id="KW-1133">Transmembrane helix</keyword>
<feature type="transmembrane region" description="Helical" evidence="1">
    <location>
        <begin position="73"/>
        <end position="98"/>
    </location>
</feature>
<name>A0A1H4NSW3_PSEAG</name>
<keyword evidence="3" id="KW-1185">Reference proteome</keyword>
<accession>A0A1H4NSW3</accession>
<keyword evidence="1" id="KW-0812">Transmembrane</keyword>
<organism evidence="2 3">
    <name type="scientific">Pseudomonas anguilliseptica</name>
    <dbReference type="NCBI Taxonomy" id="53406"/>
    <lineage>
        <taxon>Bacteria</taxon>
        <taxon>Pseudomonadati</taxon>
        <taxon>Pseudomonadota</taxon>
        <taxon>Gammaproteobacteria</taxon>
        <taxon>Pseudomonadales</taxon>
        <taxon>Pseudomonadaceae</taxon>
        <taxon>Pseudomonas</taxon>
    </lineage>
</organism>
<dbReference type="EMBL" id="FNSC01000001">
    <property type="protein sequence ID" value="SEB98254.1"/>
    <property type="molecule type" value="Genomic_DNA"/>
</dbReference>